<evidence type="ECO:0000313" key="16">
    <source>
        <dbReference type="EMBL" id="KAE9302279.1"/>
    </source>
</evidence>
<dbReference type="EMBL" id="QXGB01002118">
    <property type="protein sequence ID" value="KAE9181369.1"/>
    <property type="molecule type" value="Genomic_DNA"/>
</dbReference>
<accession>A0A6A3DWC4</accession>
<dbReference type="Proteomes" id="UP000440367">
    <property type="component" value="Unassembled WGS sequence"/>
</dbReference>
<evidence type="ECO:0000313" key="10">
    <source>
        <dbReference type="EMBL" id="KAE9080519.1"/>
    </source>
</evidence>
<keyword evidence="3" id="KW-0804">Transcription</keyword>
<feature type="compositionally biased region" description="Low complexity" evidence="5">
    <location>
        <begin position="1"/>
        <end position="15"/>
    </location>
</feature>
<dbReference type="Proteomes" id="UP000476176">
    <property type="component" value="Unassembled WGS sequence"/>
</dbReference>
<dbReference type="Proteomes" id="UP000488956">
    <property type="component" value="Unassembled WGS sequence"/>
</dbReference>
<evidence type="ECO:0000313" key="19">
    <source>
        <dbReference type="Proteomes" id="UP000437068"/>
    </source>
</evidence>
<evidence type="ECO:0000313" key="24">
    <source>
        <dbReference type="Proteomes" id="UP000476176"/>
    </source>
</evidence>
<dbReference type="EMBL" id="QXGD01002135">
    <property type="protein sequence ID" value="KAE9193126.1"/>
    <property type="molecule type" value="Genomic_DNA"/>
</dbReference>
<evidence type="ECO:0000256" key="3">
    <source>
        <dbReference type="ARBA" id="ARBA00023163"/>
    </source>
</evidence>
<dbReference type="EMBL" id="QXFZ01002122">
    <property type="protein sequence ID" value="KAE9080519.1"/>
    <property type="molecule type" value="Genomic_DNA"/>
</dbReference>
<dbReference type="Proteomes" id="UP000440732">
    <property type="component" value="Unassembled WGS sequence"/>
</dbReference>
<evidence type="ECO:0000313" key="15">
    <source>
        <dbReference type="EMBL" id="KAE9284592.1"/>
    </source>
</evidence>
<reference evidence="17 18" key="1">
    <citation type="submission" date="2018-08" db="EMBL/GenBank/DDBJ databases">
        <title>Genomic investigation of the strawberry pathogen Phytophthora fragariae indicates pathogenicity is determined by transcriptional variation in three key races.</title>
        <authorList>
            <person name="Adams T.M."/>
            <person name="Armitage A.D."/>
            <person name="Sobczyk M.K."/>
            <person name="Bates H.J."/>
            <person name="Dunwell J.M."/>
            <person name="Nellist C.F."/>
            <person name="Harrison R.J."/>
        </authorList>
    </citation>
    <scope>NUCLEOTIDE SEQUENCE [LARGE SCALE GENOMIC DNA]</scope>
    <source>
        <strain evidence="15 19">A4</strain>
        <strain evidence="14 20">BC-1</strain>
        <strain evidence="13 24">BC-23</strain>
        <strain evidence="12 18">NOV-27</strain>
        <strain evidence="11 21">NOV-5</strain>
        <strain evidence="10 22">NOV-71</strain>
        <strain evidence="16 25">NOV-77</strain>
        <strain evidence="7 17">NOV-9</strain>
        <strain evidence="9 26">ONT-3</strain>
        <strain evidence="8 23">SCRP245</strain>
    </source>
</reference>
<evidence type="ECO:0000313" key="9">
    <source>
        <dbReference type="EMBL" id="KAE9080128.1"/>
    </source>
</evidence>
<dbReference type="Proteomes" id="UP000460718">
    <property type="component" value="Unassembled WGS sequence"/>
</dbReference>
<keyword evidence="1" id="KW-0805">Transcription regulation</keyword>
<dbReference type="OrthoDB" id="166779at2759"/>
<dbReference type="Proteomes" id="UP000433483">
    <property type="component" value="Unassembled WGS sequence"/>
</dbReference>
<evidence type="ECO:0000256" key="1">
    <source>
        <dbReference type="ARBA" id="ARBA00023015"/>
    </source>
</evidence>
<keyword evidence="4" id="KW-0539">Nucleus</keyword>
<evidence type="ECO:0000313" key="22">
    <source>
        <dbReference type="Proteomes" id="UP000441208"/>
    </source>
</evidence>
<dbReference type="Proteomes" id="UP000437068">
    <property type="component" value="Unassembled WGS sequence"/>
</dbReference>
<organism evidence="7 17">
    <name type="scientific">Phytophthora fragariae</name>
    <dbReference type="NCBI Taxonomy" id="53985"/>
    <lineage>
        <taxon>Eukaryota</taxon>
        <taxon>Sar</taxon>
        <taxon>Stramenopiles</taxon>
        <taxon>Oomycota</taxon>
        <taxon>Peronosporomycetes</taxon>
        <taxon>Peronosporales</taxon>
        <taxon>Peronosporaceae</taxon>
        <taxon>Phytophthora</taxon>
    </lineage>
</organism>
<feature type="domain" description="RWP-RK" evidence="6">
    <location>
        <begin position="13"/>
        <end position="96"/>
    </location>
</feature>
<dbReference type="EMBL" id="QXGE01002135">
    <property type="protein sequence ID" value="KAE9284592.1"/>
    <property type="molecule type" value="Genomic_DNA"/>
</dbReference>
<dbReference type="EMBL" id="QXFY01002144">
    <property type="protein sequence ID" value="KAE9302279.1"/>
    <property type="molecule type" value="Genomic_DNA"/>
</dbReference>
<evidence type="ECO:0000313" key="21">
    <source>
        <dbReference type="Proteomes" id="UP000440732"/>
    </source>
</evidence>
<evidence type="ECO:0000313" key="12">
    <source>
        <dbReference type="EMBL" id="KAE9181369.1"/>
    </source>
</evidence>
<dbReference type="InterPro" id="IPR003035">
    <property type="entry name" value="RWP-RK_dom"/>
</dbReference>
<comment type="caution">
    <text evidence="7">The sequence shown here is derived from an EMBL/GenBank/DDBJ whole genome shotgun (WGS) entry which is preliminary data.</text>
</comment>
<evidence type="ECO:0000256" key="4">
    <source>
        <dbReference type="ARBA" id="ARBA00023242"/>
    </source>
</evidence>
<evidence type="ECO:0000313" key="8">
    <source>
        <dbReference type="EMBL" id="KAE8982414.1"/>
    </source>
</evidence>
<evidence type="ECO:0000256" key="2">
    <source>
        <dbReference type="ARBA" id="ARBA00023125"/>
    </source>
</evidence>
<evidence type="ECO:0000313" key="13">
    <source>
        <dbReference type="EMBL" id="KAE9190219.1"/>
    </source>
</evidence>
<evidence type="ECO:0000313" key="25">
    <source>
        <dbReference type="Proteomes" id="UP000486351"/>
    </source>
</evidence>
<keyword evidence="2" id="KW-0238">DNA-binding</keyword>
<dbReference type="AlphaFoldDB" id="A0A6A3DWC4"/>
<keyword evidence="18" id="KW-1185">Reference proteome</keyword>
<evidence type="ECO:0000259" key="6">
    <source>
        <dbReference type="PROSITE" id="PS51519"/>
    </source>
</evidence>
<dbReference type="EMBL" id="QXGA01002112">
    <property type="protein sequence ID" value="KAE9103672.1"/>
    <property type="molecule type" value="Genomic_DNA"/>
</dbReference>
<dbReference type="EMBL" id="QXFW01002069">
    <property type="protein sequence ID" value="KAE8982414.1"/>
    <property type="molecule type" value="Genomic_DNA"/>
</dbReference>
<dbReference type="Pfam" id="PF02042">
    <property type="entry name" value="RWP-RK"/>
    <property type="match status" value="1"/>
</dbReference>
<evidence type="ECO:0000313" key="14">
    <source>
        <dbReference type="EMBL" id="KAE9193126.1"/>
    </source>
</evidence>
<dbReference type="EMBL" id="QXGF01002122">
    <property type="protein sequence ID" value="KAE8926082.1"/>
    <property type="molecule type" value="Genomic_DNA"/>
</dbReference>
<dbReference type="EMBL" id="QXGC01002142">
    <property type="protein sequence ID" value="KAE9190219.1"/>
    <property type="molecule type" value="Genomic_DNA"/>
</dbReference>
<name>A0A6A3DWC4_9STRA</name>
<dbReference type="Proteomes" id="UP000429523">
    <property type="component" value="Unassembled WGS sequence"/>
</dbReference>
<dbReference type="Proteomes" id="UP000441208">
    <property type="component" value="Unassembled WGS sequence"/>
</dbReference>
<evidence type="ECO:0000313" key="23">
    <source>
        <dbReference type="Proteomes" id="UP000460718"/>
    </source>
</evidence>
<feature type="region of interest" description="Disordered" evidence="5">
    <location>
        <begin position="1"/>
        <end position="26"/>
    </location>
</feature>
<gene>
    <name evidence="15" type="ORF">PF001_g22306</name>
    <name evidence="14" type="ORF">PF002_g23987</name>
    <name evidence="13" type="ORF">PF004_g21969</name>
    <name evidence="12" type="ORF">PF005_g22913</name>
    <name evidence="11" type="ORF">PF006_g22107</name>
    <name evidence="10" type="ORF">PF007_g23021</name>
    <name evidence="16" type="ORF">PF008_g22528</name>
    <name evidence="7" type="ORF">PF009_g23719</name>
    <name evidence="9" type="ORF">PF010_g22503</name>
    <name evidence="8" type="ORF">PF011_g21627</name>
</gene>
<dbReference type="EMBL" id="QXFX01002150">
    <property type="protein sequence ID" value="KAE9080128.1"/>
    <property type="molecule type" value="Genomic_DNA"/>
</dbReference>
<evidence type="ECO:0000256" key="5">
    <source>
        <dbReference type="SAM" id="MobiDB-lite"/>
    </source>
</evidence>
<sequence length="230" mass="25823">MCAVPTTTPHVTSPSPLQPEKKSRRKFDFPIETLEAYSHYRQDEAAKRLGVSSITLKRNCQRRQYRWPYRTIKARASRAARLEAQRLQNKTSLDVQMTPPSSPSTLAPELLLHLREGNKKAFNSSPTSVSNAPSPIYPTSRSPTAQFPHQTESVTLPPLSLLLAKHRLQSMSATSDAKRQRYLHRDMGTPVNYKSPFYAASFEPNALRFPLGRLAALSLSGSCDAERRGF</sequence>
<evidence type="ECO:0000313" key="7">
    <source>
        <dbReference type="EMBL" id="KAE8926082.1"/>
    </source>
</evidence>
<evidence type="ECO:0000313" key="11">
    <source>
        <dbReference type="EMBL" id="KAE9103672.1"/>
    </source>
</evidence>
<protein>
    <recommendedName>
        <fullName evidence="6">RWP-RK domain-containing protein</fullName>
    </recommendedName>
</protein>
<dbReference type="Proteomes" id="UP000486351">
    <property type="component" value="Unassembled WGS sequence"/>
</dbReference>
<dbReference type="PROSITE" id="PS51519">
    <property type="entry name" value="RWP_RK"/>
    <property type="match status" value="1"/>
</dbReference>
<proteinExistence type="predicted"/>
<dbReference type="GO" id="GO:0003677">
    <property type="term" value="F:DNA binding"/>
    <property type="evidence" value="ECO:0007669"/>
    <property type="project" value="UniProtKB-KW"/>
</dbReference>
<evidence type="ECO:0000313" key="18">
    <source>
        <dbReference type="Proteomes" id="UP000433483"/>
    </source>
</evidence>
<evidence type="ECO:0000313" key="26">
    <source>
        <dbReference type="Proteomes" id="UP000488956"/>
    </source>
</evidence>
<evidence type="ECO:0000313" key="20">
    <source>
        <dbReference type="Proteomes" id="UP000440367"/>
    </source>
</evidence>
<evidence type="ECO:0000313" key="17">
    <source>
        <dbReference type="Proteomes" id="UP000429523"/>
    </source>
</evidence>